<organism evidence="1 2">
    <name type="scientific">Paenibacillus whitsoniae</name>
    <dbReference type="NCBI Taxonomy" id="2496558"/>
    <lineage>
        <taxon>Bacteria</taxon>
        <taxon>Bacillati</taxon>
        <taxon>Bacillota</taxon>
        <taxon>Bacilli</taxon>
        <taxon>Bacillales</taxon>
        <taxon>Paenibacillaceae</taxon>
        <taxon>Paenibacillus</taxon>
    </lineage>
</organism>
<proteinExistence type="predicted"/>
<protein>
    <submittedName>
        <fullName evidence="1">Sporulation histidine kinase inhibitor Sda</fullName>
    </submittedName>
</protein>
<accession>A0A3S0C4Y6</accession>
<dbReference type="Gene3D" id="1.10.287.1100">
    <property type="entry name" value="Sporulation inhibitor A"/>
    <property type="match status" value="1"/>
</dbReference>
<dbReference type="OrthoDB" id="2642110at2"/>
<dbReference type="Pfam" id="PF08970">
    <property type="entry name" value="Sda"/>
    <property type="match status" value="1"/>
</dbReference>
<dbReference type="AlphaFoldDB" id="A0A3S0C4Y6"/>
<dbReference type="RefSeq" id="WP_126144688.1">
    <property type="nucleotide sequence ID" value="NZ_RXHU01000110.1"/>
</dbReference>
<name>A0A3S0C4Y6_9BACL</name>
<comment type="caution">
    <text evidence="1">The sequence shown here is derived from an EMBL/GenBank/DDBJ whole genome shotgun (WGS) entry which is preliminary data.</text>
</comment>
<dbReference type="Proteomes" id="UP000276128">
    <property type="component" value="Unassembled WGS sequence"/>
</dbReference>
<dbReference type="EMBL" id="RXHU01000110">
    <property type="protein sequence ID" value="RTE02862.1"/>
    <property type="molecule type" value="Genomic_DNA"/>
</dbReference>
<evidence type="ECO:0000313" key="2">
    <source>
        <dbReference type="Proteomes" id="UP000276128"/>
    </source>
</evidence>
<dbReference type="InterPro" id="IPR015064">
    <property type="entry name" value="Sda"/>
</dbReference>
<evidence type="ECO:0000313" key="1">
    <source>
        <dbReference type="EMBL" id="RTE02862.1"/>
    </source>
</evidence>
<sequence>MNDQDNLKSFSTDTLVDAYINASRMNMSKEFLTLLLDEIQARKSSFFQESLDGTS</sequence>
<keyword evidence="2" id="KW-1185">Reference proteome</keyword>
<dbReference type="SUPFAM" id="SSF100985">
    <property type="entry name" value="Sporulation inhibitor Sda"/>
    <property type="match status" value="1"/>
</dbReference>
<reference evidence="1 2" key="1">
    <citation type="submission" date="2018-12" db="EMBL/GenBank/DDBJ databases">
        <title>Bacillus ochoae sp. nov., Paenibacillus whitsoniae sp. nov., Paenibacillus spiritus sp. nov. Isolated from the Mars Exploration Rover during spacecraft assembly.</title>
        <authorList>
            <person name="Seuylemezian A."/>
            <person name="Vaishampayan P."/>
        </authorList>
    </citation>
    <scope>NUCLEOTIDE SEQUENCE [LARGE SCALE GENOMIC DNA]</scope>
    <source>
        <strain evidence="1 2">MER 54</strain>
    </source>
</reference>
<gene>
    <name evidence="1" type="ORF">EJQ19_28835</name>
</gene>
<dbReference type="InterPro" id="IPR036916">
    <property type="entry name" value="Sda_sf"/>
</dbReference>